<protein>
    <submittedName>
        <fullName evidence="1">Uncharacterized protein</fullName>
    </submittedName>
</protein>
<name>A0A5S4F4K4_9ACTN</name>
<dbReference type="EMBL" id="VCKY01000170">
    <property type="protein sequence ID" value="TMR10980.1"/>
    <property type="molecule type" value="Genomic_DNA"/>
</dbReference>
<proteinExistence type="predicted"/>
<keyword evidence="2" id="KW-1185">Reference proteome</keyword>
<accession>A0A5S4F4K4</accession>
<comment type="caution">
    <text evidence="1">The sequence shown here is derived from an EMBL/GenBank/DDBJ whole genome shotgun (WGS) entry which is preliminary data.</text>
</comment>
<organism evidence="1 2">
    <name type="scientific">Nonomuraea turkmeniaca</name>
    <dbReference type="NCBI Taxonomy" id="103838"/>
    <lineage>
        <taxon>Bacteria</taxon>
        <taxon>Bacillati</taxon>
        <taxon>Actinomycetota</taxon>
        <taxon>Actinomycetes</taxon>
        <taxon>Streptosporangiales</taxon>
        <taxon>Streptosporangiaceae</taxon>
        <taxon>Nonomuraea</taxon>
    </lineage>
</organism>
<evidence type="ECO:0000313" key="2">
    <source>
        <dbReference type="Proteomes" id="UP000309128"/>
    </source>
</evidence>
<gene>
    <name evidence="1" type="ORF">ETD86_37325</name>
</gene>
<dbReference type="AlphaFoldDB" id="A0A5S4F4K4"/>
<reference evidence="1 2" key="1">
    <citation type="submission" date="2019-05" db="EMBL/GenBank/DDBJ databases">
        <title>Draft genome sequence of Nonomuraea turkmeniaca DSM 43926.</title>
        <authorList>
            <person name="Saricaoglu S."/>
            <person name="Isik K."/>
        </authorList>
    </citation>
    <scope>NUCLEOTIDE SEQUENCE [LARGE SCALE GENOMIC DNA]</scope>
    <source>
        <strain evidence="1 2">DSM 43926</strain>
    </source>
</reference>
<dbReference type="RefSeq" id="WP_138671357.1">
    <property type="nucleotide sequence ID" value="NZ_VCKY01000170.1"/>
</dbReference>
<evidence type="ECO:0000313" key="1">
    <source>
        <dbReference type="EMBL" id="TMR10980.1"/>
    </source>
</evidence>
<dbReference type="Proteomes" id="UP000309128">
    <property type="component" value="Unassembled WGS sequence"/>
</dbReference>
<sequence length="185" mass="19880">MFPPLLWEDQPDGSSVGRAGGVELFAITPARKSPPSGDGTDVRRPVKAWLLTCALPTAAGKASQVGVISVPSGKARAQDLLANVRLMLLPGIADVSRFTVDGNTVPITDDSYDTSRRAYVERGPYGWAIRSESPAGPILNYDKSAWVELDEQGDIAEYDFDDPATVQRPFDEAYAAARSVVGLDR</sequence>